<proteinExistence type="predicted"/>
<dbReference type="GO" id="GO:0005694">
    <property type="term" value="C:chromosome"/>
    <property type="evidence" value="ECO:0007669"/>
    <property type="project" value="TreeGrafter"/>
</dbReference>
<dbReference type="Pfam" id="PF07506">
    <property type="entry name" value="RepB"/>
    <property type="match status" value="1"/>
</dbReference>
<gene>
    <name evidence="2" type="ORF">Ga0061069_10963</name>
</gene>
<dbReference type="Gene3D" id="3.90.1530.30">
    <property type="match status" value="1"/>
</dbReference>
<reference evidence="3" key="1">
    <citation type="submission" date="2015-08" db="EMBL/GenBank/DDBJ databases">
        <authorList>
            <person name="Varghese N."/>
        </authorList>
    </citation>
    <scope>NUCLEOTIDE SEQUENCE [LARGE SCALE GENOMIC DNA]</scope>
    <source>
        <strain evidence="3">DSM 18181</strain>
    </source>
</reference>
<evidence type="ECO:0000259" key="1">
    <source>
        <dbReference type="SMART" id="SM00470"/>
    </source>
</evidence>
<organism evidence="2 3">
    <name type="scientific">Thiomonas bhubaneswarensis</name>
    <dbReference type="NCBI Taxonomy" id="339866"/>
    <lineage>
        <taxon>Bacteria</taxon>
        <taxon>Pseudomonadati</taxon>
        <taxon>Pseudomonadota</taxon>
        <taxon>Betaproteobacteria</taxon>
        <taxon>Burkholderiales</taxon>
        <taxon>Thiomonas</taxon>
    </lineage>
</organism>
<dbReference type="PANTHER" id="PTHR33375">
    <property type="entry name" value="CHROMOSOME-PARTITIONING PROTEIN PARB-RELATED"/>
    <property type="match status" value="1"/>
</dbReference>
<dbReference type="SUPFAM" id="SSF110849">
    <property type="entry name" value="ParB/Sulfiredoxin"/>
    <property type="match status" value="1"/>
</dbReference>
<evidence type="ECO:0000313" key="2">
    <source>
        <dbReference type="EMBL" id="CUA99306.1"/>
    </source>
</evidence>
<dbReference type="SMART" id="SM00470">
    <property type="entry name" value="ParB"/>
    <property type="match status" value="1"/>
</dbReference>
<dbReference type="EMBL" id="CYHF01000009">
    <property type="protein sequence ID" value="CUA99306.1"/>
    <property type="molecule type" value="Genomic_DNA"/>
</dbReference>
<sequence>MSRLPLGFIPEPITLALDRILPSRKTPEGLNTSRKFKQIMASMEAVGLIEPLSVGKADKATGQHILLDGHMRLLALRQLGYVDAPCLIATDDESYTYNNRINRISSIQEHHMLRRAVERGVSPERLAKALNVDISQIHKKVSLLEGICPEAVEMLKDQHFSANLGSVLRKLKPTRQVECVELMLTANNMTVAYAEALLAATPPHLLVSEKRPRKISGVTAEQMVKMEREMGNIQGQLKLVEKSYGQDVLLLVLARGYLGKLIDNKAVFRFLSQRQPDVLAEFENIIQTVALDGK</sequence>
<dbReference type="GO" id="GO:0007059">
    <property type="term" value="P:chromosome segregation"/>
    <property type="evidence" value="ECO:0007669"/>
    <property type="project" value="TreeGrafter"/>
</dbReference>
<dbReference type="STRING" id="339866.GCA_001418255_02461"/>
<dbReference type="RefSeq" id="WP_055451315.1">
    <property type="nucleotide sequence ID" value="NZ_CYHF01000009.1"/>
</dbReference>
<evidence type="ECO:0000313" key="3">
    <source>
        <dbReference type="Proteomes" id="UP000183649"/>
    </source>
</evidence>
<dbReference type="InterPro" id="IPR011111">
    <property type="entry name" value="Plasmid_RepB"/>
</dbReference>
<feature type="domain" description="ParB-like N-terminal" evidence="1">
    <location>
        <begin position="13"/>
        <end position="107"/>
    </location>
</feature>
<dbReference type="PANTHER" id="PTHR33375:SF1">
    <property type="entry name" value="CHROMOSOME-PARTITIONING PROTEIN PARB-RELATED"/>
    <property type="match status" value="1"/>
</dbReference>
<dbReference type="InterPro" id="IPR036086">
    <property type="entry name" value="ParB/Sulfiredoxin_sf"/>
</dbReference>
<dbReference type="AlphaFoldDB" id="A0A0K6I889"/>
<name>A0A0K6I889_9BURK</name>
<accession>A0A0K6I889</accession>
<dbReference type="InterPro" id="IPR050336">
    <property type="entry name" value="Chromosome_partition/occlusion"/>
</dbReference>
<dbReference type="Gene3D" id="1.10.10.2830">
    <property type="match status" value="1"/>
</dbReference>
<dbReference type="Proteomes" id="UP000183649">
    <property type="component" value="Unassembled WGS sequence"/>
</dbReference>
<dbReference type="SUPFAM" id="SSF109709">
    <property type="entry name" value="KorB DNA-binding domain-like"/>
    <property type="match status" value="1"/>
</dbReference>
<dbReference type="InterPro" id="IPR003115">
    <property type="entry name" value="ParB_N"/>
</dbReference>
<protein>
    <submittedName>
        <fullName evidence="2">Chromosome segregation protein Spo0J, contains ParB-like nuclease domain</fullName>
    </submittedName>
</protein>
<keyword evidence="3" id="KW-1185">Reference proteome</keyword>
<dbReference type="OrthoDB" id="7632576at2"/>